<evidence type="ECO:0000313" key="1">
    <source>
        <dbReference type="EMBL" id="AID17827.1"/>
    </source>
</evidence>
<dbReference type="GeneID" id="24723094"/>
<sequence>MITRDKIAVAEKVLALVVNHEEMQSVEGHIEMFENCREQGYRICLHSFGGDRVKTIAFSEHRSSDDIVVYHSMDHEEYAFGYSDKFWESSKHFRHNDFEGAVEYILELVNYRVGDEG</sequence>
<name>A0A0E3DF99_9CAUD</name>
<proteinExistence type="predicted"/>
<accession>A0A0E3DF99</accession>
<dbReference type="RefSeq" id="YP_009149153.1">
    <property type="nucleotide sequence ID" value="NC_027352.1"/>
</dbReference>
<dbReference type="EMBL" id="KJ676859">
    <property type="protein sequence ID" value="AID17827.1"/>
    <property type="molecule type" value="Genomic_DNA"/>
</dbReference>
<evidence type="ECO:0000313" key="2">
    <source>
        <dbReference type="Proteomes" id="UP000033000"/>
    </source>
</evidence>
<dbReference type="KEGG" id="vg:24723094"/>
<dbReference type="Proteomes" id="UP000033000">
    <property type="component" value="Segment"/>
</dbReference>
<reference evidence="1 2" key="1">
    <citation type="journal article" date="2015" name="Arch. Virol.">
        <title>Complete genome sequence and phylogenetic position of the Bacillus cereus group phage JBP901.</title>
        <authorList>
            <person name="Asare P.T."/>
            <person name="Ryu S."/>
            <person name="Kim K.P."/>
        </authorList>
    </citation>
    <scope>NUCLEOTIDE SEQUENCE [LARGE SCALE GENOMIC DNA]</scope>
</reference>
<keyword evidence="2" id="KW-1185">Reference proteome</keyword>
<organism evidence="1 2">
    <name type="scientific">Bacillus phage JBP901</name>
    <dbReference type="NCBI Taxonomy" id="1498212"/>
    <lineage>
        <taxon>Viruses</taxon>
        <taxon>Duplodnaviria</taxon>
        <taxon>Heunggongvirae</taxon>
        <taxon>Uroviricota</taxon>
        <taxon>Caudoviricetes</taxon>
        <taxon>Herelleviridae</taxon>
        <taxon>Bastillevirinae</taxon>
        <taxon>Caeruleovirus</taxon>
        <taxon>Caeruleovirus JBP901</taxon>
    </lineage>
</organism>
<protein>
    <submittedName>
        <fullName evidence="1">Uncharacterized protein</fullName>
    </submittedName>
</protein>
<gene>
    <name evidence="1" type="ORF">JBP901_gp115</name>
</gene>
<dbReference type="OrthoDB" id="21635at10239"/>